<dbReference type="EMBL" id="VYXP01000001">
    <property type="protein sequence ID" value="KAA9134007.1"/>
    <property type="molecule type" value="Genomic_DNA"/>
</dbReference>
<dbReference type="AlphaFoldDB" id="A0A5N0TIT3"/>
<sequence length="148" mass="16968">MLNLLPTKTHRGRRFAAVLVAVLLAASLHGCGSTKVYSANKTVVYRDNIYNVSDVKLFSHTSEAVFPGDSNVDLDNIEKRAFESLLEDHNDEVFVRQSFTFDDQAVVYQAQNVDSWSDFERMNRRFDDALEDLREFLADEKETQLELD</sequence>
<organism evidence="1 2">
    <name type="scientific">Marinihelvus fidelis</name>
    <dbReference type="NCBI Taxonomy" id="2613842"/>
    <lineage>
        <taxon>Bacteria</taxon>
        <taxon>Pseudomonadati</taxon>
        <taxon>Pseudomonadota</taxon>
        <taxon>Gammaproteobacteria</taxon>
        <taxon>Chromatiales</taxon>
        <taxon>Wenzhouxiangellaceae</taxon>
        <taxon>Marinihelvus</taxon>
    </lineage>
</organism>
<dbReference type="Proteomes" id="UP000325372">
    <property type="component" value="Unassembled WGS sequence"/>
</dbReference>
<gene>
    <name evidence="1" type="ORF">F3N42_00185</name>
</gene>
<protein>
    <submittedName>
        <fullName evidence="1">Uncharacterized protein</fullName>
    </submittedName>
</protein>
<proteinExistence type="predicted"/>
<comment type="caution">
    <text evidence="1">The sequence shown here is derived from an EMBL/GenBank/DDBJ whole genome shotgun (WGS) entry which is preliminary data.</text>
</comment>
<reference evidence="1 2" key="1">
    <citation type="submission" date="2019-09" db="EMBL/GenBank/DDBJ databases">
        <title>Wenzhouxiangella sp. Genome sequencing and assembly.</title>
        <authorList>
            <person name="Zhang R."/>
        </authorList>
    </citation>
    <scope>NUCLEOTIDE SEQUENCE [LARGE SCALE GENOMIC DNA]</scope>
    <source>
        <strain evidence="1 2">W260</strain>
    </source>
</reference>
<evidence type="ECO:0000313" key="2">
    <source>
        <dbReference type="Proteomes" id="UP000325372"/>
    </source>
</evidence>
<accession>A0A5N0TIT3</accession>
<keyword evidence="2" id="KW-1185">Reference proteome</keyword>
<dbReference type="RefSeq" id="WP_150862358.1">
    <property type="nucleotide sequence ID" value="NZ_VYXP01000001.1"/>
</dbReference>
<name>A0A5N0TIT3_9GAMM</name>
<evidence type="ECO:0000313" key="1">
    <source>
        <dbReference type="EMBL" id="KAA9134007.1"/>
    </source>
</evidence>